<dbReference type="PANTHER" id="PTHR47843:SF5">
    <property type="entry name" value="BTB_POZ DOMAIN PROTEIN"/>
    <property type="match status" value="1"/>
</dbReference>
<dbReference type="PANTHER" id="PTHR47843">
    <property type="entry name" value="BTB DOMAIN-CONTAINING PROTEIN-RELATED"/>
    <property type="match status" value="1"/>
</dbReference>
<organism evidence="4 5">
    <name type="scientific">Oleoguttula mirabilis</name>
    <dbReference type="NCBI Taxonomy" id="1507867"/>
    <lineage>
        <taxon>Eukaryota</taxon>
        <taxon>Fungi</taxon>
        <taxon>Dikarya</taxon>
        <taxon>Ascomycota</taxon>
        <taxon>Pezizomycotina</taxon>
        <taxon>Dothideomycetes</taxon>
        <taxon>Dothideomycetidae</taxon>
        <taxon>Mycosphaerellales</taxon>
        <taxon>Teratosphaeriaceae</taxon>
        <taxon>Oleoguttula</taxon>
    </lineage>
</organism>
<dbReference type="EMBL" id="JAVFHQ010000005">
    <property type="protein sequence ID" value="KAK4549102.1"/>
    <property type="molecule type" value="Genomic_DNA"/>
</dbReference>
<evidence type="ECO:0000259" key="3">
    <source>
        <dbReference type="PROSITE" id="PS50097"/>
    </source>
</evidence>
<dbReference type="Pfam" id="PF00651">
    <property type="entry name" value="BTB"/>
    <property type="match status" value="1"/>
</dbReference>
<dbReference type="SMART" id="SM00225">
    <property type="entry name" value="BTB"/>
    <property type="match status" value="1"/>
</dbReference>
<dbReference type="PROSITE" id="PS50097">
    <property type="entry name" value="BTB"/>
    <property type="match status" value="1"/>
</dbReference>
<feature type="signal peptide" evidence="2">
    <location>
        <begin position="1"/>
        <end position="27"/>
    </location>
</feature>
<feature type="compositionally biased region" description="Polar residues" evidence="1">
    <location>
        <begin position="39"/>
        <end position="50"/>
    </location>
</feature>
<keyword evidence="5" id="KW-1185">Reference proteome</keyword>
<feature type="domain" description="BTB" evidence="3">
    <location>
        <begin position="65"/>
        <end position="132"/>
    </location>
</feature>
<dbReference type="InterPro" id="IPR011333">
    <property type="entry name" value="SKP1/BTB/POZ_sf"/>
</dbReference>
<dbReference type="SUPFAM" id="SSF54695">
    <property type="entry name" value="POZ domain"/>
    <property type="match status" value="1"/>
</dbReference>
<dbReference type="InterPro" id="IPR000210">
    <property type="entry name" value="BTB/POZ_dom"/>
</dbReference>
<dbReference type="Proteomes" id="UP001324427">
    <property type="component" value="Unassembled WGS sequence"/>
</dbReference>
<dbReference type="Gene3D" id="3.30.710.10">
    <property type="entry name" value="Potassium Channel Kv1.1, Chain A"/>
    <property type="match status" value="1"/>
</dbReference>
<proteinExistence type="predicted"/>
<keyword evidence="2" id="KW-0732">Signal</keyword>
<protein>
    <recommendedName>
        <fullName evidence="3">BTB domain-containing protein</fullName>
    </recommendedName>
</protein>
<evidence type="ECO:0000256" key="2">
    <source>
        <dbReference type="SAM" id="SignalP"/>
    </source>
</evidence>
<gene>
    <name evidence="4" type="ORF">LTR36_007558</name>
</gene>
<comment type="caution">
    <text evidence="4">The sequence shown here is derived from an EMBL/GenBank/DDBJ whole genome shotgun (WGS) entry which is preliminary data.</text>
</comment>
<feature type="chain" id="PRO_5043709705" description="BTB domain-containing protein" evidence="2">
    <location>
        <begin position="28"/>
        <end position="316"/>
    </location>
</feature>
<feature type="region of interest" description="Disordered" evidence="1">
    <location>
        <begin position="31"/>
        <end position="50"/>
    </location>
</feature>
<dbReference type="AlphaFoldDB" id="A0AAV9JTY9"/>
<sequence length="316" mass="35262">MDASTIWIIVLCSLVLLLVLKLSRTSTQSTSTEERRSLLQRTGTPVPTPSLSQATQKLFTSGKYSDITVVCGKRKWKLHKSILCTQSDYFAKACDGSFHEAQKGIIPLKEDDECAVAAMLYYFYHADYSNDRIKPSATSAALLHVMVYMIADKYILEDLRAVAVKKLSGELGTSWKTKDFSYAIAHVYAFTPSSDEGEMHELREVVVAATRKHATELFASGKDYAEFKKMAWSTSEFAADVARATLEPSGHTAVPEQPEQQPISRRYRCPRCSCSFTATIRDREVYSHTCVAPTSYASPNSMLGAQWQSQWLIGYG</sequence>
<evidence type="ECO:0000313" key="4">
    <source>
        <dbReference type="EMBL" id="KAK4549102.1"/>
    </source>
</evidence>
<evidence type="ECO:0000313" key="5">
    <source>
        <dbReference type="Proteomes" id="UP001324427"/>
    </source>
</evidence>
<dbReference type="CDD" id="cd18186">
    <property type="entry name" value="BTB_POZ_ZBTB_KLHL-like"/>
    <property type="match status" value="1"/>
</dbReference>
<reference evidence="4 5" key="1">
    <citation type="submission" date="2021-11" db="EMBL/GenBank/DDBJ databases">
        <title>Black yeast isolated from Biological Soil Crust.</title>
        <authorList>
            <person name="Kurbessoian T."/>
        </authorList>
    </citation>
    <scope>NUCLEOTIDE SEQUENCE [LARGE SCALE GENOMIC DNA]</scope>
    <source>
        <strain evidence="4 5">CCFEE 5522</strain>
    </source>
</reference>
<evidence type="ECO:0000256" key="1">
    <source>
        <dbReference type="SAM" id="MobiDB-lite"/>
    </source>
</evidence>
<accession>A0AAV9JTY9</accession>
<name>A0AAV9JTY9_9PEZI</name>